<feature type="compositionally biased region" description="Basic and acidic residues" evidence="1">
    <location>
        <begin position="141"/>
        <end position="153"/>
    </location>
</feature>
<feature type="region of interest" description="Disordered" evidence="1">
    <location>
        <begin position="658"/>
        <end position="690"/>
    </location>
</feature>
<name>A0A9D3MZF8_ANGAN</name>
<feature type="compositionally biased region" description="Polar residues" evidence="1">
    <location>
        <begin position="356"/>
        <end position="379"/>
    </location>
</feature>
<dbReference type="PANTHER" id="PTHR21585:SF0">
    <property type="entry name" value="ARMADILLO-LIKE HELICAL DOMAIN-CONTAINING PROTEIN 4"/>
    <property type="match status" value="1"/>
</dbReference>
<feature type="compositionally biased region" description="Basic residues" evidence="1">
    <location>
        <begin position="770"/>
        <end position="780"/>
    </location>
</feature>
<organism evidence="4 5">
    <name type="scientific">Anguilla anguilla</name>
    <name type="common">European freshwater eel</name>
    <name type="synonym">Muraena anguilla</name>
    <dbReference type="NCBI Taxonomy" id="7936"/>
    <lineage>
        <taxon>Eukaryota</taxon>
        <taxon>Metazoa</taxon>
        <taxon>Chordata</taxon>
        <taxon>Craniata</taxon>
        <taxon>Vertebrata</taxon>
        <taxon>Euteleostomi</taxon>
        <taxon>Actinopterygii</taxon>
        <taxon>Neopterygii</taxon>
        <taxon>Teleostei</taxon>
        <taxon>Anguilliformes</taxon>
        <taxon>Anguillidae</taxon>
        <taxon>Anguilla</taxon>
    </lineage>
</organism>
<protein>
    <recommendedName>
        <fullName evidence="6">Armadillo-like helical domain-containing protein 4</fullName>
    </recommendedName>
</protein>
<feature type="signal peptide" evidence="3">
    <location>
        <begin position="1"/>
        <end position="23"/>
    </location>
</feature>
<feature type="chain" id="PRO_5038339874" description="Armadillo-like helical domain-containing protein 4" evidence="3">
    <location>
        <begin position="24"/>
        <end position="800"/>
    </location>
</feature>
<evidence type="ECO:0000313" key="5">
    <source>
        <dbReference type="Proteomes" id="UP001044222"/>
    </source>
</evidence>
<dbReference type="PANTHER" id="PTHR21585">
    <property type="entry name" value="FULL-LENGTH CDNA CLONE CS0DC025YL05 OF NEUROBLASTOMA"/>
    <property type="match status" value="1"/>
</dbReference>
<keyword evidence="2" id="KW-1133">Transmembrane helix</keyword>
<feature type="compositionally biased region" description="Basic and acidic residues" evidence="1">
    <location>
        <begin position="667"/>
        <end position="684"/>
    </location>
</feature>
<keyword evidence="3" id="KW-0732">Signal</keyword>
<evidence type="ECO:0000256" key="3">
    <source>
        <dbReference type="SAM" id="SignalP"/>
    </source>
</evidence>
<dbReference type="EMBL" id="JAFIRN010000001">
    <property type="protein sequence ID" value="KAG5857525.1"/>
    <property type="molecule type" value="Genomic_DNA"/>
</dbReference>
<dbReference type="Proteomes" id="UP001044222">
    <property type="component" value="Unassembled WGS sequence"/>
</dbReference>
<reference evidence="4" key="1">
    <citation type="submission" date="2021-01" db="EMBL/GenBank/DDBJ databases">
        <title>A chromosome-scale assembly of European eel, Anguilla anguilla.</title>
        <authorList>
            <person name="Henkel C."/>
            <person name="Jong-Raadsen S.A."/>
            <person name="Dufour S."/>
            <person name="Weltzien F.-A."/>
            <person name="Palstra A.P."/>
            <person name="Pelster B."/>
            <person name="Spaink H.P."/>
            <person name="Van Den Thillart G.E."/>
            <person name="Jansen H."/>
            <person name="Zahm M."/>
            <person name="Klopp C."/>
            <person name="Cedric C."/>
            <person name="Louis A."/>
            <person name="Berthelot C."/>
            <person name="Parey E."/>
            <person name="Roest Crollius H."/>
            <person name="Montfort J."/>
            <person name="Robinson-Rechavi M."/>
            <person name="Bucao C."/>
            <person name="Bouchez O."/>
            <person name="Gislard M."/>
            <person name="Lluch J."/>
            <person name="Milhes M."/>
            <person name="Lampietro C."/>
            <person name="Lopez Roques C."/>
            <person name="Donnadieu C."/>
            <person name="Braasch I."/>
            <person name="Desvignes T."/>
            <person name="Postlethwait J."/>
            <person name="Bobe J."/>
            <person name="Guiguen Y."/>
            <person name="Dirks R."/>
        </authorList>
    </citation>
    <scope>NUCLEOTIDE SEQUENCE</scope>
    <source>
        <strain evidence="4">Tag_6206</strain>
        <tissue evidence="4">Liver</tissue>
    </source>
</reference>
<evidence type="ECO:0000313" key="4">
    <source>
        <dbReference type="EMBL" id="KAG5857525.1"/>
    </source>
</evidence>
<accession>A0A9D3MZF8</accession>
<keyword evidence="5" id="KW-1185">Reference proteome</keyword>
<proteinExistence type="predicted"/>
<sequence length="800" mass="84444">MVWCEILWVCLLAVVSLLASVNTLPLSPLEESSQKADKQPEGAQGLTDSVLAPATPIFPLVALDGLSQNIVPTNQVEQPASDDSSVQLRASEARLQDSGWRVESTAVGPVEVHGRAEATLASVRARLGREGEAPLLQTGGDDGRDVLMLKKPGDPQGPGAVNTQNQRKERNSEEGPNQGVLLNGRTWESPAGYRAPDGLGSHDTSQNPHILPQAERAGSVDEVAIGFSGIPQTPSVAKVLEPGGMAKQGISNATLHLLSPSMAPVGQEPSSEGGMQVGPQVTVATQVKDPDLSRAQSREGLPELDALLSAREEPGVEGNERGAETAKKPLKNRMGVPGGGFQTTTAASGEAMAGTSGPSLSRAPSSEQTRPRQTTAIDSIQQSTTLVANILESEAASPPSTPIPHRKLINSPSNGESRARANPAQPGFSEDPAGPTTTKPPLGEDPGAEPGVSIVPWARGALQQDAVVKSSIPSSTGPVNGVTPHLLLTARTETRTRGENQALKALPFGRDDEATPTPDDIPLIFEPLDDALSEMVVTAAPSGTQQVLQFSGITADTQDILTGPELITTVIVDGGPSPSGAAHPTLQTSGTEIMEALSPSTSLFTAPPPEPPLEYGILYTEELGMTDTPAGTTEGSPSSFRTREHKNIELSPTTIVATATSMSLPRHKSEEPDDKETGESKEAGSEEDVSEVMTVAHVRPTYSHIPYHFHPGSIWVQRNQGLVHSWVEKIRDKAGYVSGMLAPVGIGIAGALFILGALYGIKVVHRRRRKGYKRQTRKHRESGSRQDRVMLLADSSEDEF</sequence>
<keyword evidence="2" id="KW-0472">Membrane</keyword>
<evidence type="ECO:0000256" key="2">
    <source>
        <dbReference type="SAM" id="Phobius"/>
    </source>
</evidence>
<keyword evidence="2" id="KW-0812">Transmembrane</keyword>
<feature type="region of interest" description="Disordered" evidence="1">
    <location>
        <begin position="770"/>
        <end position="800"/>
    </location>
</feature>
<evidence type="ECO:0008006" key="6">
    <source>
        <dbReference type="Google" id="ProtNLM"/>
    </source>
</evidence>
<dbReference type="AlphaFoldDB" id="A0A9D3MZF8"/>
<feature type="compositionally biased region" description="Basic and acidic residues" evidence="1">
    <location>
        <begin position="310"/>
        <end position="327"/>
    </location>
</feature>
<gene>
    <name evidence="4" type="ORF">ANANG_G00020380</name>
</gene>
<comment type="caution">
    <text evidence="4">The sequence shown here is derived from an EMBL/GenBank/DDBJ whole genome shotgun (WGS) entry which is preliminary data.</text>
</comment>
<feature type="region of interest" description="Disordered" evidence="1">
    <location>
        <begin position="394"/>
        <end position="453"/>
    </location>
</feature>
<feature type="region of interest" description="Disordered" evidence="1">
    <location>
        <begin position="131"/>
        <end position="206"/>
    </location>
</feature>
<feature type="region of interest" description="Disordered" evidence="1">
    <location>
        <begin position="309"/>
        <end position="379"/>
    </location>
</feature>
<dbReference type="InterPro" id="IPR031524">
    <property type="entry name" value="ARMH4"/>
</dbReference>
<feature type="transmembrane region" description="Helical" evidence="2">
    <location>
        <begin position="740"/>
        <end position="761"/>
    </location>
</feature>
<evidence type="ECO:0000256" key="1">
    <source>
        <dbReference type="SAM" id="MobiDB-lite"/>
    </source>
</evidence>